<protein>
    <submittedName>
        <fullName evidence="1">Uncharacterized protein</fullName>
    </submittedName>
</protein>
<sequence length="195" mass="22232">MVAVITTVSLAFVGYLATYFNGLRLAQRQARLARINLQLSDFYGPLFALIEANSRVYDTFSARFARPDGRDPFRHDVPPTEDELAEWRTWALAVFIPNIQAMRDVVVTKADLLIEQEMPQVLLDLCAHVSGYEITAAGWAQGKYEEHLSLIPFPGGLLREYTRERFMSLKGEQVRLLGGPTKRPRQQRPPTPRER</sequence>
<accession>A0ABX8RQJ5</accession>
<proteinExistence type="predicted"/>
<evidence type="ECO:0000313" key="1">
    <source>
        <dbReference type="EMBL" id="QXN91913.1"/>
    </source>
</evidence>
<dbReference type="EMBL" id="CP078145">
    <property type="protein sequence ID" value="QXN91913.1"/>
    <property type="molecule type" value="Genomic_DNA"/>
</dbReference>
<gene>
    <name evidence="1" type="ORF">KV110_01600</name>
</gene>
<organism evidence="1 2">
    <name type="scientific">Nocardia iowensis</name>
    <dbReference type="NCBI Taxonomy" id="204891"/>
    <lineage>
        <taxon>Bacteria</taxon>
        <taxon>Bacillati</taxon>
        <taxon>Actinomycetota</taxon>
        <taxon>Actinomycetes</taxon>
        <taxon>Mycobacteriales</taxon>
        <taxon>Nocardiaceae</taxon>
        <taxon>Nocardia</taxon>
    </lineage>
</organism>
<reference evidence="1 2" key="1">
    <citation type="submission" date="2021-07" db="EMBL/GenBank/DDBJ databases">
        <title>Whole Genome Sequence of Nocardia Iowensis.</title>
        <authorList>
            <person name="Lamm A."/>
            <person name="Collins-Fairclough A.M."/>
            <person name="Bunk B."/>
            <person name="Sproer C."/>
        </authorList>
    </citation>
    <scope>NUCLEOTIDE SEQUENCE [LARGE SCALE GENOMIC DNA]</scope>
    <source>
        <strain evidence="1 2">NRRL 5646</strain>
    </source>
</reference>
<evidence type="ECO:0000313" key="2">
    <source>
        <dbReference type="Proteomes" id="UP000694257"/>
    </source>
</evidence>
<name>A0ABX8RQJ5_NOCIO</name>
<dbReference type="RefSeq" id="WP_218472762.1">
    <property type="nucleotide sequence ID" value="NZ_BAABJN010000009.1"/>
</dbReference>
<keyword evidence="2" id="KW-1185">Reference proteome</keyword>
<dbReference type="Proteomes" id="UP000694257">
    <property type="component" value="Chromosome"/>
</dbReference>